<dbReference type="HOGENOM" id="CLU_653650_0_0_12"/>
<name>E1R754_SEDSS</name>
<dbReference type="AlphaFoldDB" id="E1R754"/>
<dbReference type="KEGG" id="ssm:Spirs_2266"/>
<dbReference type="STRING" id="573413.Spirs_2266"/>
<organism evidence="1 2">
    <name type="scientific">Sediminispirochaeta smaragdinae (strain DSM 11293 / JCM 15392 / SEBR 4228)</name>
    <name type="common">Spirochaeta smaragdinae</name>
    <dbReference type="NCBI Taxonomy" id="573413"/>
    <lineage>
        <taxon>Bacteria</taxon>
        <taxon>Pseudomonadati</taxon>
        <taxon>Spirochaetota</taxon>
        <taxon>Spirochaetia</taxon>
        <taxon>Spirochaetales</taxon>
        <taxon>Spirochaetaceae</taxon>
        <taxon>Sediminispirochaeta</taxon>
    </lineage>
</organism>
<dbReference type="OrthoDB" id="362001at2"/>
<evidence type="ECO:0000313" key="2">
    <source>
        <dbReference type="Proteomes" id="UP000002318"/>
    </source>
</evidence>
<dbReference type="RefSeq" id="WP_013254844.1">
    <property type="nucleotide sequence ID" value="NC_014364.1"/>
</dbReference>
<proteinExistence type="predicted"/>
<gene>
    <name evidence="1" type="ordered locus">Spirs_2266</name>
</gene>
<dbReference type="Proteomes" id="UP000002318">
    <property type="component" value="Chromosome"/>
</dbReference>
<dbReference type="eggNOG" id="ENOG5031DN4">
    <property type="taxonomic scope" value="Bacteria"/>
</dbReference>
<protein>
    <recommendedName>
        <fullName evidence="3">Transglutaminase domain protein</fullName>
    </recommendedName>
</protein>
<evidence type="ECO:0000313" key="1">
    <source>
        <dbReference type="EMBL" id="ADK81381.1"/>
    </source>
</evidence>
<sequence>MKSGRSFPLWLLLALFFLSVLPHVGAGPIHLGNNLGLDPPTGWEYVGGDDQSVTFAPSGEGGYLRLKIYEGDTWDDADTMVNDLIELLAADEQQTDAFSYRERNARFSDILIFPGDGIAFHGYLIAIEGARLDIVLMALTDPDRFSAMSTVLLSGLDSFSMSDDDRLRPGPVTSYLFDEHGGEKRLSSFTFEDSHESLVYDSVDIEAAAWVIEREANLLVTYAGTPLAAEAWQRYYRIIYRDSYHRLDPLYRVLDRVISRSDNDGGLTKRELASRLLGWVQGFSYRRSGGVSDLDGPLAVAVSGEGDCDSRGLLLAAVLNHFGIDSVLMVSDVYGHSLVGTDVVGNGARFAFGGKNYLVAETTAKVAIGMIDASMADPAKWIGIDFFRHSR</sequence>
<evidence type="ECO:0008006" key="3">
    <source>
        <dbReference type="Google" id="ProtNLM"/>
    </source>
</evidence>
<accession>E1R754</accession>
<keyword evidence="2" id="KW-1185">Reference proteome</keyword>
<reference evidence="1 2" key="1">
    <citation type="journal article" date="2010" name="Stand. Genomic Sci.">
        <title>Complete genome sequence of Spirochaeta smaragdinae type strain (SEBR 4228).</title>
        <authorList>
            <person name="Mavromatis K."/>
            <person name="Yasawong M."/>
            <person name="Chertkov O."/>
            <person name="Lapidus A."/>
            <person name="Lucas S."/>
            <person name="Nolan M."/>
            <person name="Del Rio T.G."/>
            <person name="Tice H."/>
            <person name="Cheng J.F."/>
            <person name="Pitluck S."/>
            <person name="Liolios K."/>
            <person name="Ivanova N."/>
            <person name="Tapia R."/>
            <person name="Han C."/>
            <person name="Bruce D."/>
            <person name="Goodwin L."/>
            <person name="Pati A."/>
            <person name="Chen A."/>
            <person name="Palaniappan K."/>
            <person name="Land M."/>
            <person name="Hauser L."/>
            <person name="Chang Y.J."/>
            <person name="Jeffries C.D."/>
            <person name="Detter J.C."/>
            <person name="Rohde M."/>
            <person name="Brambilla E."/>
            <person name="Spring S."/>
            <person name="Goker M."/>
            <person name="Sikorski J."/>
            <person name="Woyke T."/>
            <person name="Bristow J."/>
            <person name="Eisen J.A."/>
            <person name="Markowitz V."/>
            <person name="Hugenholtz P."/>
            <person name="Klenk H.P."/>
            <person name="Kyrpides N.C."/>
        </authorList>
    </citation>
    <scope>NUCLEOTIDE SEQUENCE [LARGE SCALE GENOMIC DNA]</scope>
    <source>
        <strain evidence="2">DSM 11293 / JCM 15392 / SEBR 4228</strain>
    </source>
</reference>
<dbReference type="EMBL" id="CP002116">
    <property type="protein sequence ID" value="ADK81381.1"/>
    <property type="molecule type" value="Genomic_DNA"/>
</dbReference>